<keyword evidence="2" id="KW-1185">Reference proteome</keyword>
<organism evidence="1 2">
    <name type="scientific">Cordyceps confragosa</name>
    <name type="common">Lecanicillium lecanii</name>
    <dbReference type="NCBI Taxonomy" id="2714763"/>
    <lineage>
        <taxon>Eukaryota</taxon>
        <taxon>Fungi</taxon>
        <taxon>Dikarya</taxon>
        <taxon>Ascomycota</taxon>
        <taxon>Pezizomycotina</taxon>
        <taxon>Sordariomycetes</taxon>
        <taxon>Hypocreomycetidae</taxon>
        <taxon>Hypocreales</taxon>
        <taxon>Cordycipitaceae</taxon>
        <taxon>Akanthomyces</taxon>
    </lineage>
</organism>
<name>A0A179I4Y4_CORDF</name>
<dbReference type="OMA" id="GTWRRAM"/>
<accession>A0A179I4Y4</accession>
<evidence type="ECO:0000313" key="1">
    <source>
        <dbReference type="EMBL" id="OAQ96633.1"/>
    </source>
</evidence>
<dbReference type="AlphaFoldDB" id="A0A179I4Y4"/>
<comment type="caution">
    <text evidence="1">The sequence shown here is derived from an EMBL/GenBank/DDBJ whole genome shotgun (WGS) entry which is preliminary data.</text>
</comment>
<protein>
    <submittedName>
        <fullName evidence="1">Uncharacterized protein</fullName>
    </submittedName>
</protein>
<dbReference type="EMBL" id="LUKN01004040">
    <property type="protein sequence ID" value="OAQ96633.1"/>
    <property type="molecule type" value="Genomic_DNA"/>
</dbReference>
<reference evidence="1 2" key="1">
    <citation type="submission" date="2016-03" db="EMBL/GenBank/DDBJ databases">
        <title>Fine-scale spatial genetic structure of a fungal parasite of coffee scale insects.</title>
        <authorList>
            <person name="Jackson D."/>
            <person name="Zemenick K.A."/>
            <person name="Malloure B."/>
            <person name="Quandt C.A."/>
            <person name="James T.Y."/>
        </authorList>
    </citation>
    <scope>NUCLEOTIDE SEQUENCE [LARGE SCALE GENOMIC DNA]</scope>
    <source>
        <strain evidence="1 2">UM487</strain>
    </source>
</reference>
<proteinExistence type="predicted"/>
<dbReference type="OrthoDB" id="5383867at2759"/>
<gene>
    <name evidence="1" type="ORF">LLEC1_07523</name>
</gene>
<sequence>MAFDMRAFYRPCAIGFRVEVHDQHHEHRNCTFDDSGNMDARDPTRSADALSCLDHLGWRKVRGPFISFFTDWTAALRRRQWIISRGASAVSIIVVWLKGLTGTYDAFDLATNLGFRSTDHFLPEILVHGGIFADSYRILTVIRGTQEVTDAALSVEGLMAMVTLPRELVTGQQASILLGIHHLPDFSDRLRDEIYTHTGVRDELKFLLLLLTMANIPHLCESNGLDTTITCQPHGIGWHFEGVVH</sequence>
<evidence type="ECO:0000313" key="2">
    <source>
        <dbReference type="Proteomes" id="UP000243081"/>
    </source>
</evidence>
<dbReference type="Proteomes" id="UP000243081">
    <property type="component" value="Unassembled WGS sequence"/>
</dbReference>